<dbReference type="PANTHER" id="PTHR34699:SF2">
    <property type="entry name" value="NON-CANONICAL PURINE NTP PHOSPHATASE_PRRC1 DOMAIN-CONTAINING PROTEIN"/>
    <property type="match status" value="1"/>
</dbReference>
<evidence type="ECO:0000256" key="1">
    <source>
        <dbReference type="ARBA" id="ARBA00001936"/>
    </source>
</evidence>
<dbReference type="KEGG" id="ptq:P700755_003003"/>
<proteinExistence type="inferred from homology"/>
<keyword evidence="3 11" id="KW-0547">Nucleotide-binding</keyword>
<dbReference type="Pfam" id="PF01931">
    <property type="entry name" value="NTPase_I-T"/>
    <property type="match status" value="1"/>
</dbReference>
<accession>K4IGN8</accession>
<keyword evidence="4 11" id="KW-0378">Hydrolase</keyword>
<evidence type="ECO:0000256" key="10">
    <source>
        <dbReference type="ARBA" id="ARBA00060855"/>
    </source>
</evidence>
<evidence type="ECO:0000259" key="12">
    <source>
        <dbReference type="Pfam" id="PF01931"/>
    </source>
</evidence>
<dbReference type="InterPro" id="IPR029001">
    <property type="entry name" value="ITPase-like_fam"/>
</dbReference>
<keyword evidence="14" id="KW-1185">Reference proteome</keyword>
<dbReference type="GO" id="GO:0103023">
    <property type="term" value="F:ITPase activity"/>
    <property type="evidence" value="ECO:0007669"/>
    <property type="project" value="UniProtKB-EC"/>
</dbReference>
<evidence type="ECO:0000256" key="11">
    <source>
        <dbReference type="HAMAP-Rule" id="MF_00648"/>
    </source>
</evidence>
<dbReference type="SUPFAM" id="SSF52972">
    <property type="entry name" value="ITPase-like"/>
    <property type="match status" value="1"/>
</dbReference>
<sequence>MKKVMIASKNPVKIQSVKNGFEKMFPDQEFEFTGMSTPSGVADQPFSNSETFLGAKNRANTIFTKFKDADFHVGIEGGIEHFDNEMEAFAWVFIISKDKCGKARTGTFFLPNEVVNLIKEGKELGDADDIVFNRRNSKQESGAVGILTGDVIDRTKYYTEAVILALIPFKNVDLY</sequence>
<dbReference type="EC" id="3.6.1.73" evidence="11"/>
<dbReference type="InterPro" id="IPR050299">
    <property type="entry name" value="YjjX_NTPase"/>
</dbReference>
<keyword evidence="6 11" id="KW-0546">Nucleotide metabolism</keyword>
<organism evidence="13 14">
    <name type="scientific">Psychroflexus torquis (strain ATCC 700755 / CIP 106069 / ACAM 623)</name>
    <dbReference type="NCBI Taxonomy" id="313595"/>
    <lineage>
        <taxon>Bacteria</taxon>
        <taxon>Pseudomonadati</taxon>
        <taxon>Bacteroidota</taxon>
        <taxon>Flavobacteriia</taxon>
        <taxon>Flavobacteriales</taxon>
        <taxon>Flavobacteriaceae</taxon>
        <taxon>Psychroflexus</taxon>
    </lineage>
</organism>
<evidence type="ECO:0000256" key="2">
    <source>
        <dbReference type="ARBA" id="ARBA00022723"/>
    </source>
</evidence>
<evidence type="ECO:0000256" key="9">
    <source>
        <dbReference type="ARBA" id="ARBA00048781"/>
    </source>
</evidence>
<dbReference type="OrthoDB" id="164951at2"/>
<dbReference type="GO" id="GO:0046872">
    <property type="term" value="F:metal ion binding"/>
    <property type="evidence" value="ECO:0007669"/>
    <property type="project" value="UniProtKB-KW"/>
</dbReference>
<reference evidence="13" key="2">
    <citation type="submission" date="2012-09" db="EMBL/GenBank/DDBJ databases">
        <title>The complete sequence of Psychroflexus torquis an extreme psychrophile from sea-ice that is stimulated by light.</title>
        <authorList>
            <person name="Feng S."/>
            <person name="Powell S.M."/>
            <person name="Bowman J.P."/>
        </authorList>
    </citation>
    <scope>NUCLEOTIDE SEQUENCE [LARGE SCALE GENOMIC DNA]</scope>
    <source>
        <strain evidence="13">ATCC 700755</strain>
    </source>
</reference>
<feature type="binding site" evidence="11">
    <location>
        <position position="68"/>
    </location>
    <ligand>
        <name>Mg(2+)</name>
        <dbReference type="ChEBI" id="CHEBI:18420"/>
    </ligand>
</feature>
<evidence type="ECO:0000256" key="3">
    <source>
        <dbReference type="ARBA" id="ARBA00022741"/>
    </source>
</evidence>
<dbReference type="STRING" id="313595.P700755_003003"/>
<evidence type="ECO:0000256" key="7">
    <source>
        <dbReference type="ARBA" id="ARBA00023211"/>
    </source>
</evidence>
<dbReference type="InterPro" id="IPR026533">
    <property type="entry name" value="NTPase/PRRC1"/>
</dbReference>
<dbReference type="GO" id="GO:0006772">
    <property type="term" value="P:thiamine metabolic process"/>
    <property type="evidence" value="ECO:0007669"/>
    <property type="project" value="TreeGrafter"/>
</dbReference>
<feature type="binding site" evidence="11">
    <location>
        <begin position="68"/>
        <end position="69"/>
    </location>
    <ligand>
        <name>substrate</name>
    </ligand>
</feature>
<dbReference type="GO" id="GO:0000166">
    <property type="term" value="F:nucleotide binding"/>
    <property type="evidence" value="ECO:0007669"/>
    <property type="project" value="UniProtKB-KW"/>
</dbReference>
<protein>
    <recommendedName>
        <fullName evidence="11">Probable inosine/xanthosine triphosphatase</fullName>
        <shortName evidence="11">ITPase/XTPase</shortName>
        <ecNumber evidence="11">3.6.1.73</ecNumber>
    </recommendedName>
    <alternativeName>
        <fullName evidence="11">Non-canonical purine NTP phosphatase</fullName>
    </alternativeName>
    <alternativeName>
        <fullName evidence="11">Non-standard purine NTP phosphatase</fullName>
    </alternativeName>
    <alternativeName>
        <fullName evidence="11">Nucleoside-triphosphate phosphatase</fullName>
        <shortName evidence="11">NTPase</shortName>
    </alternativeName>
</protein>
<dbReference type="GO" id="GO:0009117">
    <property type="term" value="P:nucleotide metabolic process"/>
    <property type="evidence" value="ECO:0007669"/>
    <property type="project" value="UniProtKB-KW"/>
</dbReference>
<dbReference type="HAMAP" id="MF_00648">
    <property type="entry name" value="Non_canon_purine_NTPase_YjjX"/>
    <property type="match status" value="1"/>
</dbReference>
<comment type="function">
    <text evidence="11">Phosphatase that hydrolyzes non-canonical purine nucleotides such as XTP and ITP to their respective diphosphate derivatives. Probably excludes non-canonical purines from DNA/RNA precursor pool, thus preventing their incorporation into DNA/RNA and avoiding chromosomal lesions.</text>
</comment>
<evidence type="ECO:0000313" key="14">
    <source>
        <dbReference type="Proteomes" id="UP000008514"/>
    </source>
</evidence>
<dbReference type="eggNOG" id="COG1986">
    <property type="taxonomic scope" value="Bacteria"/>
</dbReference>
<reference evidence="13" key="1">
    <citation type="submission" date="2006-03" db="EMBL/GenBank/DDBJ databases">
        <authorList>
            <person name="Bowman J."/>
            <person name="Ferriera S."/>
            <person name="Johnson J."/>
            <person name="Kravitz S."/>
            <person name="Halpern A."/>
            <person name="Remington K."/>
            <person name="Beeson K."/>
            <person name="Tran B."/>
            <person name="Rogers Y.-H."/>
            <person name="Friedman R."/>
            <person name="Venter J.C."/>
        </authorList>
    </citation>
    <scope>NUCLEOTIDE SEQUENCE [LARGE SCALE GENOMIC DNA]</scope>
    <source>
        <strain evidence="13">ATCC 700755</strain>
    </source>
</reference>
<dbReference type="FunFam" id="3.90.950.10:FF:000002">
    <property type="entry name" value="Inosine/xanthosine triphosphatase"/>
    <property type="match status" value="1"/>
</dbReference>
<dbReference type="RefSeq" id="WP_015025242.1">
    <property type="nucleotide sequence ID" value="NC_018721.1"/>
</dbReference>
<dbReference type="PANTHER" id="PTHR34699">
    <property type="match status" value="1"/>
</dbReference>
<comment type="cofactor">
    <cofactor evidence="1">
        <name>Mn(2+)</name>
        <dbReference type="ChEBI" id="CHEBI:29035"/>
    </cofactor>
</comment>
<keyword evidence="2 11" id="KW-0479">Metal-binding</keyword>
<feature type="domain" description="Non-canonical purine NTP phosphatase/PRRC1" evidence="12">
    <location>
        <begin position="7"/>
        <end position="169"/>
    </location>
</feature>
<name>K4IGN8_PSYTT</name>
<dbReference type="NCBIfam" id="TIGR00258">
    <property type="entry name" value="inosine/xanthosine triphosphatase"/>
    <property type="match status" value="1"/>
</dbReference>
<gene>
    <name evidence="13" type="ordered locus">P700755_003003</name>
</gene>
<comment type="catalytic activity">
    <reaction evidence="8 11">
        <text>ITP + H2O = IDP + phosphate + H(+)</text>
        <dbReference type="Rhea" id="RHEA:28330"/>
        <dbReference type="ChEBI" id="CHEBI:15377"/>
        <dbReference type="ChEBI" id="CHEBI:15378"/>
        <dbReference type="ChEBI" id="CHEBI:43474"/>
        <dbReference type="ChEBI" id="CHEBI:58280"/>
        <dbReference type="ChEBI" id="CHEBI:61402"/>
        <dbReference type="EC" id="3.6.1.73"/>
    </reaction>
</comment>
<dbReference type="AlphaFoldDB" id="K4IGN8"/>
<dbReference type="EMBL" id="CP003879">
    <property type="protein sequence ID" value="AFU69687.1"/>
    <property type="molecule type" value="Genomic_DNA"/>
</dbReference>
<evidence type="ECO:0000256" key="8">
    <source>
        <dbReference type="ARBA" id="ARBA00048174"/>
    </source>
</evidence>
<dbReference type="HOGENOM" id="CLU_087417_1_1_10"/>
<keyword evidence="5 11" id="KW-0460">Magnesium</keyword>
<evidence type="ECO:0000256" key="6">
    <source>
        <dbReference type="ARBA" id="ARBA00023080"/>
    </source>
</evidence>
<dbReference type="Gene3D" id="3.90.950.10">
    <property type="match status" value="1"/>
</dbReference>
<dbReference type="NCBIfam" id="NF003459">
    <property type="entry name" value="PRK05074.1"/>
    <property type="match status" value="1"/>
</dbReference>
<evidence type="ECO:0000256" key="5">
    <source>
        <dbReference type="ARBA" id="ARBA00022842"/>
    </source>
</evidence>
<evidence type="ECO:0000256" key="4">
    <source>
        <dbReference type="ARBA" id="ARBA00022801"/>
    </source>
</evidence>
<keyword evidence="7 11" id="KW-0464">Manganese</keyword>
<comment type="similarity">
    <text evidence="10 11">Belongs to the YjjX NTPase family.</text>
</comment>
<dbReference type="Proteomes" id="UP000008514">
    <property type="component" value="Chromosome"/>
</dbReference>
<comment type="subunit">
    <text evidence="11">Homodimer.</text>
</comment>
<evidence type="ECO:0000313" key="13">
    <source>
        <dbReference type="EMBL" id="AFU69687.1"/>
    </source>
</evidence>
<comment type="cofactor">
    <cofactor evidence="11">
        <name>Mg(2+)</name>
        <dbReference type="ChEBI" id="CHEBI:18420"/>
    </cofactor>
    <cofactor evidence="11">
        <name>Mn(2+)</name>
        <dbReference type="ChEBI" id="CHEBI:29035"/>
    </cofactor>
    <text evidence="11">Binds 1 divalent metal cation per subunit; can use either Mg(2+) or Mn(2+).</text>
</comment>
<comment type="caution">
    <text evidence="11">Lacks conserved residue(s) required for the propagation of feature annotation.</text>
</comment>
<dbReference type="InterPro" id="IPR002786">
    <property type="entry name" value="Non_canon_purine_NTPase"/>
</dbReference>
<comment type="catalytic activity">
    <reaction evidence="9 11">
        <text>XTP + H2O = XDP + phosphate + H(+)</text>
        <dbReference type="Rhea" id="RHEA:28406"/>
        <dbReference type="ChEBI" id="CHEBI:15377"/>
        <dbReference type="ChEBI" id="CHEBI:15378"/>
        <dbReference type="ChEBI" id="CHEBI:43474"/>
        <dbReference type="ChEBI" id="CHEBI:59884"/>
        <dbReference type="ChEBI" id="CHEBI:61314"/>
        <dbReference type="EC" id="3.6.1.73"/>
    </reaction>
</comment>